<sequence length="66" mass="7869">MKFMLYCHNDPVDLGIEDEQGIWDLIKFREHIEDCVPCKRFMYLLGEEFFDSMIGMFGTKWKVGKS</sequence>
<accession>X1FNM0</accession>
<comment type="caution">
    <text evidence="1">The sequence shown here is derived from an EMBL/GenBank/DDBJ whole genome shotgun (WGS) entry which is preliminary data.</text>
</comment>
<dbReference type="EMBL" id="BARU01001365">
    <property type="protein sequence ID" value="GAH30949.1"/>
    <property type="molecule type" value="Genomic_DNA"/>
</dbReference>
<reference evidence="1" key="1">
    <citation type="journal article" date="2014" name="Front. Microbiol.">
        <title>High frequency of phylogenetically diverse reductive dehalogenase-homologous genes in deep subseafloor sedimentary metagenomes.</title>
        <authorList>
            <person name="Kawai M."/>
            <person name="Futagami T."/>
            <person name="Toyoda A."/>
            <person name="Takaki Y."/>
            <person name="Nishi S."/>
            <person name="Hori S."/>
            <person name="Arai W."/>
            <person name="Tsubouchi T."/>
            <person name="Morono Y."/>
            <person name="Uchiyama I."/>
            <person name="Ito T."/>
            <person name="Fujiyama A."/>
            <person name="Inagaki F."/>
            <person name="Takami H."/>
        </authorList>
    </citation>
    <scope>NUCLEOTIDE SEQUENCE</scope>
    <source>
        <strain evidence="1">Expedition CK06-06</strain>
    </source>
</reference>
<proteinExistence type="predicted"/>
<protein>
    <submittedName>
        <fullName evidence="1">Uncharacterized protein</fullName>
    </submittedName>
</protein>
<name>X1FNM0_9ZZZZ</name>
<evidence type="ECO:0000313" key="1">
    <source>
        <dbReference type="EMBL" id="GAH30949.1"/>
    </source>
</evidence>
<gene>
    <name evidence="1" type="ORF">S03H2_03637</name>
</gene>
<organism evidence="1">
    <name type="scientific">marine sediment metagenome</name>
    <dbReference type="NCBI Taxonomy" id="412755"/>
    <lineage>
        <taxon>unclassified sequences</taxon>
        <taxon>metagenomes</taxon>
        <taxon>ecological metagenomes</taxon>
    </lineage>
</organism>
<dbReference type="AlphaFoldDB" id="X1FNM0"/>